<dbReference type="SUPFAM" id="SSF55729">
    <property type="entry name" value="Acyl-CoA N-acyltransferases (Nat)"/>
    <property type="match status" value="1"/>
</dbReference>
<feature type="domain" description="N-acetyltransferase" evidence="1">
    <location>
        <begin position="13"/>
        <end position="185"/>
    </location>
</feature>
<dbReference type="InterPro" id="IPR051531">
    <property type="entry name" value="N-acetyltransferase"/>
</dbReference>
<sequence>MHDVTAYLETARLRLRRLTEADAEALAALHGDPRVMRHIDDGRPVPRHVVLSETLPALLREYRERPPRLGCLAAVEKTTGDFLGWFSLRPATTRGLHDGTELGFRLLPAAWGRGFAAEGARALVREAFTALDADRVVATTMTVNHASRRALEKAGLRLVRTFFEEWPEYIEGAEHGDVEYALDREEWTLQQT</sequence>
<dbReference type="Gene3D" id="3.40.630.30">
    <property type="match status" value="1"/>
</dbReference>
<comment type="caution">
    <text evidence="2">The sequence shown here is derived from an EMBL/GenBank/DDBJ whole genome shotgun (WGS) entry which is preliminary data.</text>
</comment>
<reference evidence="2 3" key="1">
    <citation type="submission" date="2020-08" db="EMBL/GenBank/DDBJ databases">
        <title>Sequencing the genomes of 1000 actinobacteria strains.</title>
        <authorList>
            <person name="Klenk H.-P."/>
        </authorList>
    </citation>
    <scope>NUCLEOTIDE SEQUENCE [LARGE SCALE GENOMIC DNA]</scope>
    <source>
        <strain evidence="2 3">DSM 44936</strain>
    </source>
</reference>
<organism evidence="2 3">
    <name type="scientific">Sphaerisporangium rubeum</name>
    <dbReference type="NCBI Taxonomy" id="321317"/>
    <lineage>
        <taxon>Bacteria</taxon>
        <taxon>Bacillati</taxon>
        <taxon>Actinomycetota</taxon>
        <taxon>Actinomycetes</taxon>
        <taxon>Streptosporangiales</taxon>
        <taxon>Streptosporangiaceae</taxon>
        <taxon>Sphaerisporangium</taxon>
    </lineage>
</organism>
<gene>
    <name evidence="2" type="ORF">BJ992_005057</name>
</gene>
<accession>A0A7X0MA51</accession>
<evidence type="ECO:0000259" key="1">
    <source>
        <dbReference type="PROSITE" id="PS51186"/>
    </source>
</evidence>
<keyword evidence="2" id="KW-0808">Transferase</keyword>
<dbReference type="Proteomes" id="UP000555564">
    <property type="component" value="Unassembled WGS sequence"/>
</dbReference>
<keyword evidence="3" id="KW-1185">Reference proteome</keyword>
<proteinExistence type="predicted"/>
<dbReference type="InterPro" id="IPR000182">
    <property type="entry name" value="GNAT_dom"/>
</dbReference>
<dbReference type="InterPro" id="IPR016181">
    <property type="entry name" value="Acyl_CoA_acyltransferase"/>
</dbReference>
<dbReference type="PANTHER" id="PTHR43792">
    <property type="entry name" value="GNAT FAMILY, PUTATIVE (AFU_ORTHOLOGUE AFUA_3G00765)-RELATED-RELATED"/>
    <property type="match status" value="1"/>
</dbReference>
<dbReference type="AlphaFoldDB" id="A0A7X0MA51"/>
<dbReference type="PANTHER" id="PTHR43792:SF16">
    <property type="entry name" value="N-ACETYLTRANSFERASE DOMAIN-CONTAINING PROTEIN"/>
    <property type="match status" value="1"/>
</dbReference>
<evidence type="ECO:0000313" key="2">
    <source>
        <dbReference type="EMBL" id="MBB6475626.1"/>
    </source>
</evidence>
<dbReference type="GO" id="GO:0016747">
    <property type="term" value="F:acyltransferase activity, transferring groups other than amino-acyl groups"/>
    <property type="evidence" value="ECO:0007669"/>
    <property type="project" value="InterPro"/>
</dbReference>
<evidence type="ECO:0000313" key="3">
    <source>
        <dbReference type="Proteomes" id="UP000555564"/>
    </source>
</evidence>
<dbReference type="RefSeq" id="WP_221474966.1">
    <property type="nucleotide sequence ID" value="NZ_BAAALO010000081.1"/>
</dbReference>
<dbReference type="PROSITE" id="PS51186">
    <property type="entry name" value="GNAT"/>
    <property type="match status" value="1"/>
</dbReference>
<name>A0A7X0MA51_9ACTN</name>
<dbReference type="EMBL" id="JACHIU010000001">
    <property type="protein sequence ID" value="MBB6475626.1"/>
    <property type="molecule type" value="Genomic_DNA"/>
</dbReference>
<protein>
    <submittedName>
        <fullName evidence="2">RimJ/RimL family protein N-acetyltransferase</fullName>
    </submittedName>
</protein>
<dbReference type="Pfam" id="PF13302">
    <property type="entry name" value="Acetyltransf_3"/>
    <property type="match status" value="1"/>
</dbReference>